<evidence type="ECO:0000313" key="4">
    <source>
        <dbReference type="Proteomes" id="UP001549134"/>
    </source>
</evidence>
<name>A0ABV2EQI0_9STRE</name>
<dbReference type="InterPro" id="IPR005754">
    <property type="entry name" value="Sortase"/>
</dbReference>
<protein>
    <submittedName>
        <fullName evidence="3">Sortase A</fullName>
        <ecNumber evidence="3">3.4.22.70</ecNumber>
    </submittedName>
</protein>
<keyword evidence="2" id="KW-0812">Transmembrane</keyword>
<organism evidence="3 4">
    <name type="scientific">Streptococcus parasuis</name>
    <dbReference type="NCBI Taxonomy" id="1501662"/>
    <lineage>
        <taxon>Bacteria</taxon>
        <taxon>Bacillati</taxon>
        <taxon>Bacillota</taxon>
        <taxon>Bacilli</taxon>
        <taxon>Lactobacillales</taxon>
        <taxon>Streptococcaceae</taxon>
        <taxon>Streptococcus</taxon>
    </lineage>
</organism>
<dbReference type="NCBIfam" id="NF033745">
    <property type="entry name" value="class_C_sortase"/>
    <property type="match status" value="1"/>
</dbReference>
<gene>
    <name evidence="3" type="ORF">ABID50_000602</name>
</gene>
<dbReference type="GO" id="GO:0016787">
    <property type="term" value="F:hydrolase activity"/>
    <property type="evidence" value="ECO:0007669"/>
    <property type="project" value="UniProtKB-KW"/>
</dbReference>
<dbReference type="NCBIfam" id="TIGR01076">
    <property type="entry name" value="sortase_fam"/>
    <property type="match status" value="1"/>
</dbReference>
<dbReference type="Proteomes" id="UP001549134">
    <property type="component" value="Unassembled WGS sequence"/>
</dbReference>
<evidence type="ECO:0000256" key="1">
    <source>
        <dbReference type="ARBA" id="ARBA00022801"/>
    </source>
</evidence>
<comment type="caution">
    <text evidence="3">The sequence shown here is derived from an EMBL/GenBank/DDBJ whole genome shotgun (WGS) entry which is preliminary data.</text>
</comment>
<proteinExistence type="predicted"/>
<evidence type="ECO:0000256" key="2">
    <source>
        <dbReference type="SAM" id="Phobius"/>
    </source>
</evidence>
<dbReference type="Pfam" id="PF04203">
    <property type="entry name" value="Sortase"/>
    <property type="match status" value="1"/>
</dbReference>
<dbReference type="SUPFAM" id="SSF63817">
    <property type="entry name" value="Sortase"/>
    <property type="match status" value="1"/>
</dbReference>
<dbReference type="InterPro" id="IPR023365">
    <property type="entry name" value="Sortase_dom-sf"/>
</dbReference>
<dbReference type="GeneID" id="78828176"/>
<feature type="transmembrane region" description="Helical" evidence="2">
    <location>
        <begin position="247"/>
        <end position="266"/>
    </location>
</feature>
<sequence length="275" mass="31064">MKKLINHLTTFIILAGIIIVSYPAISQMYYNYVNQQTINDFDSGRKQLTSEEIDKRIQLAQAYNASLQNFAITDPYTEEQLEQGRTEYARMLTVREKIASIHIPDIEINLPIYAGSGEDVLQKGVGHLEGTSLPIGGVNSHAVLTAHTGLPNSRLFTDLDKLKVGDKFYITNIKETLAYQIDSITIIEPTDFSSLVIFPDQDYVTLLTCTPYMINSHRLLVRGQRIPYTPEDSELIKTQSTNYQIPVLYLVVASLVVIIVLLAFFIKRQSKSKMK</sequence>
<reference evidence="3 4" key="1">
    <citation type="submission" date="2024-06" db="EMBL/GenBank/DDBJ databases">
        <title>Genomic Encyclopedia of Type Strains, Phase IV (KMG-IV): sequencing the most valuable type-strain genomes for metagenomic binning, comparative biology and taxonomic classification.</title>
        <authorList>
            <person name="Goeker M."/>
        </authorList>
    </citation>
    <scope>NUCLEOTIDE SEQUENCE [LARGE SCALE GENOMIC DNA]</scope>
    <source>
        <strain evidence="3 4">DSM 29126</strain>
    </source>
</reference>
<keyword evidence="4" id="KW-1185">Reference proteome</keyword>
<dbReference type="Gene3D" id="2.40.260.10">
    <property type="entry name" value="Sortase"/>
    <property type="match status" value="1"/>
</dbReference>
<accession>A0ABV2EQI0</accession>
<keyword evidence="2" id="KW-1133">Transmembrane helix</keyword>
<dbReference type="CDD" id="cd05827">
    <property type="entry name" value="Sortase_C"/>
    <property type="match status" value="1"/>
</dbReference>
<dbReference type="EMBL" id="JBEPLX010000004">
    <property type="protein sequence ID" value="MET3533449.1"/>
    <property type="molecule type" value="Genomic_DNA"/>
</dbReference>
<dbReference type="InterPro" id="IPR042002">
    <property type="entry name" value="Sortase_C"/>
</dbReference>
<keyword evidence="2" id="KW-0472">Membrane</keyword>
<keyword evidence="1 3" id="KW-0378">Hydrolase</keyword>
<evidence type="ECO:0000313" key="3">
    <source>
        <dbReference type="EMBL" id="MET3533449.1"/>
    </source>
</evidence>
<dbReference type="RefSeq" id="WP_172040955.1">
    <property type="nucleotide sequence ID" value="NZ_AP024276.1"/>
</dbReference>
<dbReference type="EC" id="3.4.22.70" evidence="3"/>